<dbReference type="Pfam" id="PF00376">
    <property type="entry name" value="MerR"/>
    <property type="match status" value="1"/>
</dbReference>
<keyword evidence="3" id="KW-0804">Transcription</keyword>
<protein>
    <submittedName>
        <fullName evidence="5">Transcriptional regulator, MerR family</fullName>
    </submittedName>
</protein>
<dbReference type="Gene3D" id="1.10.1660.10">
    <property type="match status" value="1"/>
</dbReference>
<sequence length="152" mass="16552">MRMKISEAAAASGCHLETIRYYERVGLMPRPTRTGSGYRAFTPADVERLRFISRGRELGFSLEEIRSLLRLNDDPSLSCGDVDVLARAHLADIHQRIQALTRMAGELDRVIAQCAGGERGTCTILGALRHTGEACAGSDATHDLGALRRSGI</sequence>
<dbReference type="GO" id="GO:0003677">
    <property type="term" value="F:DNA binding"/>
    <property type="evidence" value="ECO:0007669"/>
    <property type="project" value="UniProtKB-KW"/>
</dbReference>
<dbReference type="Pfam" id="PF09278">
    <property type="entry name" value="MerR-DNA-bind"/>
    <property type="match status" value="1"/>
</dbReference>
<dbReference type="SUPFAM" id="SSF46955">
    <property type="entry name" value="Putative DNA-binding domain"/>
    <property type="match status" value="1"/>
</dbReference>
<dbReference type="CDD" id="cd04785">
    <property type="entry name" value="HTH_CadR-PbrR-like"/>
    <property type="match status" value="1"/>
</dbReference>
<keyword evidence="6" id="KW-1185">Reference proteome</keyword>
<feature type="domain" description="HTH merR-type" evidence="4">
    <location>
        <begin position="1"/>
        <end position="71"/>
    </location>
</feature>
<dbReference type="GO" id="GO:0003700">
    <property type="term" value="F:DNA-binding transcription factor activity"/>
    <property type="evidence" value="ECO:0007669"/>
    <property type="project" value="InterPro"/>
</dbReference>
<keyword evidence="1" id="KW-0805">Transcription regulation</keyword>
<organism evidence="5 6">
    <name type="scientific">Methylibium petroleiphilum (strain ATCC BAA-1232 / LMG 22953 / PM1)</name>
    <dbReference type="NCBI Taxonomy" id="420662"/>
    <lineage>
        <taxon>Bacteria</taxon>
        <taxon>Pseudomonadati</taxon>
        <taxon>Pseudomonadota</taxon>
        <taxon>Betaproteobacteria</taxon>
        <taxon>Burkholderiales</taxon>
        <taxon>Sphaerotilaceae</taxon>
        <taxon>Methylibium</taxon>
    </lineage>
</organism>
<evidence type="ECO:0000313" key="6">
    <source>
        <dbReference type="Proteomes" id="UP000000366"/>
    </source>
</evidence>
<name>A2SIB9_METPP</name>
<dbReference type="PANTHER" id="PTHR30204">
    <property type="entry name" value="REDOX-CYCLING DRUG-SENSING TRANSCRIPTIONAL ACTIVATOR SOXR"/>
    <property type="match status" value="1"/>
</dbReference>
<dbReference type="STRING" id="420662.Mpe_A2352"/>
<evidence type="ECO:0000256" key="3">
    <source>
        <dbReference type="ARBA" id="ARBA00023163"/>
    </source>
</evidence>
<dbReference type="InterPro" id="IPR000551">
    <property type="entry name" value="MerR-type_HTH_dom"/>
</dbReference>
<dbReference type="eggNOG" id="COG0789">
    <property type="taxonomic scope" value="Bacteria"/>
</dbReference>
<accession>A2SIB9</accession>
<dbReference type="KEGG" id="mpt:Mpe_A2352"/>
<dbReference type="InterPro" id="IPR047057">
    <property type="entry name" value="MerR_fam"/>
</dbReference>
<dbReference type="InterPro" id="IPR015358">
    <property type="entry name" value="Tscrpt_reg_MerR_DNA-bd"/>
</dbReference>
<dbReference type="Proteomes" id="UP000000366">
    <property type="component" value="Chromosome"/>
</dbReference>
<dbReference type="SMART" id="SM00422">
    <property type="entry name" value="HTH_MERR"/>
    <property type="match status" value="1"/>
</dbReference>
<dbReference type="PROSITE" id="PS00552">
    <property type="entry name" value="HTH_MERR_1"/>
    <property type="match status" value="1"/>
</dbReference>
<evidence type="ECO:0000259" key="4">
    <source>
        <dbReference type="PROSITE" id="PS50937"/>
    </source>
</evidence>
<dbReference type="InterPro" id="IPR009061">
    <property type="entry name" value="DNA-bd_dom_put_sf"/>
</dbReference>
<dbReference type="HOGENOM" id="CLU_060077_2_0_4"/>
<keyword evidence="2" id="KW-0238">DNA-binding</keyword>
<evidence type="ECO:0000256" key="1">
    <source>
        <dbReference type="ARBA" id="ARBA00023015"/>
    </source>
</evidence>
<dbReference type="AlphaFoldDB" id="A2SIB9"/>
<gene>
    <name evidence="5" type="ordered locus">Mpe_A2352</name>
</gene>
<proteinExistence type="predicted"/>
<reference evidence="5 6" key="1">
    <citation type="journal article" date="2007" name="J. Bacteriol.">
        <title>Whole-genome analysis of the methyl tert-butyl ether-degrading beta-proteobacterium Methylibium petroleiphilum PM1.</title>
        <authorList>
            <person name="Kane S.R."/>
            <person name="Chakicherla A.Y."/>
            <person name="Chain P.S.G."/>
            <person name="Schmidt R."/>
            <person name="Shin M.W."/>
            <person name="Legler T.C."/>
            <person name="Scow K.M."/>
            <person name="Larimer F.W."/>
            <person name="Lucas S.M."/>
            <person name="Richardson P.M."/>
            <person name="Hristova K.R."/>
        </authorList>
    </citation>
    <scope>NUCLEOTIDE SEQUENCE [LARGE SCALE GENOMIC DNA]</scope>
    <source>
        <strain evidence="6">ATCC BAA-1232 / LMG 22953 / PM1</strain>
    </source>
</reference>
<evidence type="ECO:0000313" key="5">
    <source>
        <dbReference type="EMBL" id="ABM95308.1"/>
    </source>
</evidence>
<dbReference type="PRINTS" id="PR00040">
    <property type="entry name" value="HTHMERR"/>
</dbReference>
<dbReference type="PROSITE" id="PS50937">
    <property type="entry name" value="HTH_MERR_2"/>
    <property type="match status" value="1"/>
</dbReference>
<dbReference type="EMBL" id="CP000555">
    <property type="protein sequence ID" value="ABM95308.1"/>
    <property type="molecule type" value="Genomic_DNA"/>
</dbReference>
<evidence type="ECO:0000256" key="2">
    <source>
        <dbReference type="ARBA" id="ARBA00023125"/>
    </source>
</evidence>
<dbReference type="PANTHER" id="PTHR30204:SF94">
    <property type="entry name" value="HEAVY METAL-DEPENDENT TRANSCRIPTIONAL REGULATOR HI_0293-RELATED"/>
    <property type="match status" value="1"/>
</dbReference>